<protein>
    <submittedName>
        <fullName evidence="1">Uncharacterized protein</fullName>
    </submittedName>
</protein>
<name>X6M514_RETFI</name>
<accession>X6M514</accession>
<proteinExistence type="predicted"/>
<keyword evidence="2" id="KW-1185">Reference proteome</keyword>
<gene>
    <name evidence="1" type="ORF">RFI_28393</name>
</gene>
<reference evidence="1 2" key="1">
    <citation type="journal article" date="2013" name="Curr. Biol.">
        <title>The Genome of the Foraminiferan Reticulomyxa filosa.</title>
        <authorList>
            <person name="Glockner G."/>
            <person name="Hulsmann N."/>
            <person name="Schleicher M."/>
            <person name="Noegel A.A."/>
            <person name="Eichinger L."/>
            <person name="Gallinger C."/>
            <person name="Pawlowski J."/>
            <person name="Sierra R."/>
            <person name="Euteneuer U."/>
            <person name="Pillet L."/>
            <person name="Moustafa A."/>
            <person name="Platzer M."/>
            <person name="Groth M."/>
            <person name="Szafranski K."/>
            <person name="Schliwa M."/>
        </authorList>
    </citation>
    <scope>NUCLEOTIDE SEQUENCE [LARGE SCALE GENOMIC DNA]</scope>
</reference>
<organism evidence="1 2">
    <name type="scientific">Reticulomyxa filosa</name>
    <dbReference type="NCBI Taxonomy" id="46433"/>
    <lineage>
        <taxon>Eukaryota</taxon>
        <taxon>Sar</taxon>
        <taxon>Rhizaria</taxon>
        <taxon>Retaria</taxon>
        <taxon>Foraminifera</taxon>
        <taxon>Monothalamids</taxon>
        <taxon>Reticulomyxidae</taxon>
        <taxon>Reticulomyxa</taxon>
    </lineage>
</organism>
<dbReference type="EMBL" id="ASPP01024465">
    <property type="protein sequence ID" value="ETO08994.1"/>
    <property type="molecule type" value="Genomic_DNA"/>
</dbReference>
<evidence type="ECO:0000313" key="2">
    <source>
        <dbReference type="Proteomes" id="UP000023152"/>
    </source>
</evidence>
<sequence>MKIKNGDYNFNFGIKFHIFFKNEFEKKSTILHLCNQINSTSHNCIDKLKIFCFFSKTSKKIDLLVKIHFDVSNNKLISPINKMKKKLIYKTINNIIHMQIIIAKQLITVEITATITKQ</sequence>
<evidence type="ECO:0000313" key="1">
    <source>
        <dbReference type="EMBL" id="ETO08994.1"/>
    </source>
</evidence>
<dbReference type="AlphaFoldDB" id="X6M514"/>
<dbReference type="Proteomes" id="UP000023152">
    <property type="component" value="Unassembled WGS sequence"/>
</dbReference>
<comment type="caution">
    <text evidence="1">The sequence shown here is derived from an EMBL/GenBank/DDBJ whole genome shotgun (WGS) entry which is preliminary data.</text>
</comment>